<accession>A0A5B0RIF0</accession>
<organism evidence="3 5">
    <name type="scientific">Puccinia graminis f. sp. tritici</name>
    <dbReference type="NCBI Taxonomy" id="56615"/>
    <lineage>
        <taxon>Eukaryota</taxon>
        <taxon>Fungi</taxon>
        <taxon>Dikarya</taxon>
        <taxon>Basidiomycota</taxon>
        <taxon>Pucciniomycotina</taxon>
        <taxon>Pucciniomycetes</taxon>
        <taxon>Pucciniales</taxon>
        <taxon>Pucciniaceae</taxon>
        <taxon>Puccinia</taxon>
    </lineage>
</organism>
<dbReference type="Proteomes" id="UP000325313">
    <property type="component" value="Unassembled WGS sequence"/>
</dbReference>
<dbReference type="OrthoDB" id="2505190at2759"/>
<comment type="caution">
    <text evidence="3">The sequence shown here is derived from an EMBL/GenBank/DDBJ whole genome shotgun (WGS) entry which is preliminary data.</text>
</comment>
<name>A0A5B0RIF0_PUCGR</name>
<evidence type="ECO:0000313" key="5">
    <source>
        <dbReference type="Proteomes" id="UP000325313"/>
    </source>
</evidence>
<evidence type="ECO:0000313" key="4">
    <source>
        <dbReference type="Proteomes" id="UP000324748"/>
    </source>
</evidence>
<evidence type="ECO:0000313" key="2">
    <source>
        <dbReference type="EMBL" id="KAA1107659.1"/>
    </source>
</evidence>
<gene>
    <name evidence="2" type="ORF">PGT21_021161</name>
    <name evidence="3" type="ORF">PGTUg99_013542</name>
</gene>
<feature type="compositionally biased region" description="Basic and acidic residues" evidence="1">
    <location>
        <begin position="48"/>
        <end position="73"/>
    </location>
</feature>
<dbReference type="EMBL" id="VSWC01000029">
    <property type="protein sequence ID" value="KAA1107659.1"/>
    <property type="molecule type" value="Genomic_DNA"/>
</dbReference>
<protein>
    <submittedName>
        <fullName evidence="3">Uncharacterized protein</fullName>
    </submittedName>
</protein>
<evidence type="ECO:0000256" key="1">
    <source>
        <dbReference type="SAM" id="MobiDB-lite"/>
    </source>
</evidence>
<feature type="region of interest" description="Disordered" evidence="1">
    <location>
        <begin position="43"/>
        <end position="80"/>
    </location>
</feature>
<dbReference type="Proteomes" id="UP000324748">
    <property type="component" value="Unassembled WGS sequence"/>
</dbReference>
<sequence length="499" mass="56355">MADTIDRGLDGLTLTVSEEDQLRRQGDLVIKSFRALGDDHLITNVRPDYPDNRPNHQVDPLDHQTEYHPDPPDSKSSLNRFHWPNRFQLSQQITSLSESLDPSLLRSQPGPTLELILEILSGIRESLDQIKAAFRKIPVCPPPPQRSSKSRVDDGHLRDFKDFRKIGLEKRIQDLVLRNQQLFGNSEDLILHLKLSSDEPEFPDEPHRIRARIIHYAADSSEATKRLIEWIEGSELEIVQHGWMSYMRSIDSALVVELERFKLSDTPLGGPERKLAEHILPIFKLSRLLLKKLSKRGLSGEEGIESYTELSSKQRTSLLEFGSKLHNSVTGIARTIRGLIPPVNYERVRRSLRSMAKPLNTKFEVPLAISYPLALFRCSPRTAMVFRFRITTGSGWLLGLLSLAWQSETSTMLSDCMSTIPLTLSGLDSGSQICEAKNDEKVSVFFLPTYPFMCDEATNTLADSATLTLRAILSPRSTIFQPLSPPQVLTVMNRNGLIS</sequence>
<dbReference type="EMBL" id="VDEP01000203">
    <property type="protein sequence ID" value="KAA1124544.1"/>
    <property type="molecule type" value="Genomic_DNA"/>
</dbReference>
<reference evidence="4 5" key="1">
    <citation type="submission" date="2019-05" db="EMBL/GenBank/DDBJ databases">
        <title>Emergence of the Ug99 lineage of the wheat stem rust pathogen through somatic hybridization.</title>
        <authorList>
            <person name="Li F."/>
            <person name="Upadhyaya N.M."/>
            <person name="Sperschneider J."/>
            <person name="Matny O."/>
            <person name="Nguyen-Phuc H."/>
            <person name="Mago R."/>
            <person name="Raley C."/>
            <person name="Miller M.E."/>
            <person name="Silverstein K.A.T."/>
            <person name="Henningsen E."/>
            <person name="Hirsch C.D."/>
            <person name="Visser B."/>
            <person name="Pretorius Z.A."/>
            <person name="Steffenson B.J."/>
            <person name="Schwessinger B."/>
            <person name="Dodds P.N."/>
            <person name="Figueroa M."/>
        </authorList>
    </citation>
    <scope>NUCLEOTIDE SEQUENCE [LARGE SCALE GENOMIC DNA]</scope>
    <source>
        <strain evidence="2">21-0</strain>
        <strain evidence="3 5">Ug99</strain>
    </source>
</reference>
<dbReference type="PANTHER" id="PTHR33069">
    <property type="entry name" value="CHROMOSOME 7, WHOLE GENOME SHOTGUN SEQUENCE-RELATED"/>
    <property type="match status" value="1"/>
</dbReference>
<proteinExistence type="predicted"/>
<evidence type="ECO:0000313" key="3">
    <source>
        <dbReference type="EMBL" id="KAA1124544.1"/>
    </source>
</evidence>
<dbReference type="PANTHER" id="PTHR33069:SF3">
    <property type="entry name" value="DYNEIN HEAVY CHAIN TAIL DOMAIN-CONTAINING PROTEIN"/>
    <property type="match status" value="1"/>
</dbReference>
<keyword evidence="4" id="KW-1185">Reference proteome</keyword>
<dbReference type="AlphaFoldDB" id="A0A5B0RIF0"/>